<evidence type="ECO:0000313" key="2">
    <source>
        <dbReference type="EMBL" id="ARW61957.1"/>
    </source>
</evidence>
<keyword evidence="2" id="KW-0150">Chloroplast</keyword>
<name>A0A1Z1M788_9FLOR</name>
<evidence type="ECO:0000256" key="1">
    <source>
        <dbReference type="SAM" id="Phobius"/>
    </source>
</evidence>
<dbReference type="AlphaFoldDB" id="A0A1Z1M788"/>
<dbReference type="EMBL" id="MF101420">
    <property type="protein sequence ID" value="ARW61957.1"/>
    <property type="molecule type" value="Genomic_DNA"/>
</dbReference>
<dbReference type="RefSeq" id="YP_009393395.1">
    <property type="nucleotide sequence ID" value="NC_035267.1"/>
</dbReference>
<dbReference type="GeneID" id="33355077"/>
<accession>A0A1Z1M788</accession>
<reference evidence="2" key="1">
    <citation type="journal article" date="2017" name="J. Phycol.">
        <title>Analysis of chloroplast genomes and a supermatrix inform reclassification of the Rhodomelaceae (Rhodophyta).</title>
        <authorList>
            <person name="Diaz-Tapia P."/>
            <person name="Maggs C.A."/>
            <person name="West J.A."/>
            <person name="Verbruggen H."/>
        </authorList>
    </citation>
    <scope>NUCLEOTIDE SEQUENCE</scope>
    <source>
        <strain evidence="2">JW3780</strain>
    </source>
</reference>
<feature type="transmembrane region" description="Helical" evidence="1">
    <location>
        <begin position="6"/>
        <end position="33"/>
    </location>
</feature>
<keyword evidence="1" id="KW-0472">Membrane</keyword>
<protein>
    <submittedName>
        <fullName evidence="2">Uncharacterized protein</fullName>
    </submittedName>
</protein>
<keyword evidence="2" id="KW-0934">Plastid</keyword>
<geneLocation type="chloroplast" evidence="2"/>
<organism evidence="2">
    <name type="scientific">Symphyocladiella dendroidea</name>
    <dbReference type="NCBI Taxonomy" id="2506487"/>
    <lineage>
        <taxon>Eukaryota</taxon>
        <taxon>Rhodophyta</taxon>
        <taxon>Florideophyceae</taxon>
        <taxon>Rhodymeniophycidae</taxon>
        <taxon>Ceramiales</taxon>
        <taxon>Rhodomelaceae</taxon>
        <taxon>Pterosiphonieae</taxon>
        <taxon>Symphyocladiella</taxon>
    </lineage>
</organism>
<proteinExistence type="predicted"/>
<sequence length="38" mass="4652">MCLYRYQIFVIICILYSVFPYTLLLLLLLYCFLSYYIG</sequence>
<keyword evidence="1" id="KW-1133">Transmembrane helix</keyword>
<gene>
    <name evidence="2" type="primary">orf38</name>
</gene>
<keyword evidence="1" id="KW-0812">Transmembrane</keyword>